<accession>A0AAE1J3G0</accession>
<dbReference type="Proteomes" id="UP001293593">
    <property type="component" value="Unassembled WGS sequence"/>
</dbReference>
<reference evidence="1" key="1">
    <citation type="submission" date="2023-10" db="EMBL/GenBank/DDBJ databases">
        <title>Chromosome-level genome of the transformable northern wattle, Acacia crassicarpa.</title>
        <authorList>
            <person name="Massaro I."/>
            <person name="Sinha N.R."/>
            <person name="Poethig S."/>
            <person name="Leichty A.R."/>
        </authorList>
    </citation>
    <scope>NUCLEOTIDE SEQUENCE</scope>
    <source>
        <strain evidence="1">Acra3RX</strain>
        <tissue evidence="1">Leaf</tissue>
    </source>
</reference>
<comment type="caution">
    <text evidence="1">The sequence shown here is derived from an EMBL/GenBank/DDBJ whole genome shotgun (WGS) entry which is preliminary data.</text>
</comment>
<protein>
    <submittedName>
        <fullName evidence="1">Uncharacterized protein</fullName>
    </submittedName>
</protein>
<name>A0AAE1J3G0_9FABA</name>
<gene>
    <name evidence="1" type="ORF">QN277_004809</name>
</gene>
<proteinExistence type="predicted"/>
<dbReference type="AlphaFoldDB" id="A0AAE1J3G0"/>
<sequence>MKRDIIELLVKIDQVQVQKVRGQLVETIYYTYDFPLNSQYMKLVLPTIPSIHGAQTQTTYTSFYALSRFPCSLR</sequence>
<evidence type="ECO:0000313" key="2">
    <source>
        <dbReference type="Proteomes" id="UP001293593"/>
    </source>
</evidence>
<dbReference type="EMBL" id="JAWXYG010000010">
    <property type="protein sequence ID" value="KAK4261871.1"/>
    <property type="molecule type" value="Genomic_DNA"/>
</dbReference>
<evidence type="ECO:0000313" key="1">
    <source>
        <dbReference type="EMBL" id="KAK4261871.1"/>
    </source>
</evidence>
<keyword evidence="2" id="KW-1185">Reference proteome</keyword>
<organism evidence="1 2">
    <name type="scientific">Acacia crassicarpa</name>
    <name type="common">northern wattle</name>
    <dbReference type="NCBI Taxonomy" id="499986"/>
    <lineage>
        <taxon>Eukaryota</taxon>
        <taxon>Viridiplantae</taxon>
        <taxon>Streptophyta</taxon>
        <taxon>Embryophyta</taxon>
        <taxon>Tracheophyta</taxon>
        <taxon>Spermatophyta</taxon>
        <taxon>Magnoliopsida</taxon>
        <taxon>eudicotyledons</taxon>
        <taxon>Gunneridae</taxon>
        <taxon>Pentapetalae</taxon>
        <taxon>rosids</taxon>
        <taxon>fabids</taxon>
        <taxon>Fabales</taxon>
        <taxon>Fabaceae</taxon>
        <taxon>Caesalpinioideae</taxon>
        <taxon>mimosoid clade</taxon>
        <taxon>Acacieae</taxon>
        <taxon>Acacia</taxon>
    </lineage>
</organism>